<comment type="caution">
    <text evidence="2">The sequence shown here is derived from an EMBL/GenBank/DDBJ whole genome shotgun (WGS) entry which is preliminary data.</text>
</comment>
<protein>
    <submittedName>
        <fullName evidence="2">Uncharacterized protein</fullName>
    </submittedName>
</protein>
<feature type="compositionally biased region" description="Basic and acidic residues" evidence="1">
    <location>
        <begin position="58"/>
        <end position="76"/>
    </location>
</feature>
<evidence type="ECO:0000256" key="1">
    <source>
        <dbReference type="SAM" id="MobiDB-lite"/>
    </source>
</evidence>
<proteinExistence type="predicted"/>
<sequence length="106" mass="11554">MAVRRPLHARRPVLGRQSLPLPLARLFGFLERRCRQAPCRGLCQSALRAALRQGCDHPVARPSAERECHPSPEQRLKATTAPSASDAVHALNASSGRAETALLQKS</sequence>
<evidence type="ECO:0000313" key="2">
    <source>
        <dbReference type="EMBL" id="KER37949.1"/>
    </source>
</evidence>
<name>A0A8E0WV54_9SPHN</name>
<dbReference type="Proteomes" id="UP000028135">
    <property type="component" value="Unassembled WGS sequence"/>
</dbReference>
<dbReference type="AlphaFoldDB" id="A0A8E0WV54"/>
<dbReference type="EMBL" id="JANF02000005">
    <property type="protein sequence ID" value="KER37949.1"/>
    <property type="molecule type" value="Genomic_DNA"/>
</dbReference>
<accession>A0A8E0WV54</accession>
<reference evidence="2 3" key="1">
    <citation type="submission" date="2014-05" db="EMBL/GenBank/DDBJ databases">
        <title>Genome Announcement of Sphingobium lucknowense F2.</title>
        <authorList>
            <person name="Lal R."/>
            <person name="Negi V."/>
            <person name="Lata P."/>
            <person name="Sangwan N."/>
            <person name="Gupta S.K."/>
            <person name="Rao D.L.N."/>
            <person name="Das S."/>
        </authorList>
    </citation>
    <scope>NUCLEOTIDE SEQUENCE [LARGE SCALE GENOMIC DNA]</scope>
    <source>
        <strain evidence="2 3">F2</strain>
    </source>
</reference>
<feature type="region of interest" description="Disordered" evidence="1">
    <location>
        <begin position="58"/>
        <end position="87"/>
    </location>
</feature>
<evidence type="ECO:0000313" key="3">
    <source>
        <dbReference type="Proteomes" id="UP000028135"/>
    </source>
</evidence>
<gene>
    <name evidence="2" type="ORF">AL00_02610</name>
</gene>
<organism evidence="2 3">
    <name type="scientific">Sphingobium indicum F2</name>
    <dbReference type="NCBI Taxonomy" id="1450518"/>
    <lineage>
        <taxon>Bacteria</taxon>
        <taxon>Pseudomonadati</taxon>
        <taxon>Pseudomonadota</taxon>
        <taxon>Alphaproteobacteria</taxon>
        <taxon>Sphingomonadales</taxon>
        <taxon>Sphingomonadaceae</taxon>
        <taxon>Sphingobium</taxon>
    </lineage>
</organism>